<evidence type="ECO:0000256" key="6">
    <source>
        <dbReference type="ARBA" id="ARBA00022727"/>
    </source>
</evidence>
<dbReference type="AlphaFoldDB" id="A0A137PB73"/>
<dbReference type="EC" id="2.7.6.1" evidence="3"/>
<organism evidence="13 14">
    <name type="scientific">Conidiobolus coronatus (strain ATCC 28846 / CBS 209.66 / NRRL 28638)</name>
    <name type="common">Delacroixia coronata</name>
    <dbReference type="NCBI Taxonomy" id="796925"/>
    <lineage>
        <taxon>Eukaryota</taxon>
        <taxon>Fungi</taxon>
        <taxon>Fungi incertae sedis</taxon>
        <taxon>Zoopagomycota</taxon>
        <taxon>Entomophthoromycotina</taxon>
        <taxon>Entomophthoromycetes</taxon>
        <taxon>Entomophthorales</taxon>
        <taxon>Ancylistaceae</taxon>
        <taxon>Conidiobolus</taxon>
    </lineage>
</organism>
<keyword evidence="9" id="KW-0067">ATP-binding</keyword>
<gene>
    <name evidence="13" type="ORF">CONCODRAFT_47895</name>
</gene>
<evidence type="ECO:0000256" key="5">
    <source>
        <dbReference type="ARBA" id="ARBA00022723"/>
    </source>
</evidence>
<evidence type="ECO:0000313" key="14">
    <source>
        <dbReference type="Proteomes" id="UP000070444"/>
    </source>
</evidence>
<evidence type="ECO:0000256" key="1">
    <source>
        <dbReference type="ARBA" id="ARBA00004496"/>
    </source>
</evidence>
<evidence type="ECO:0000256" key="4">
    <source>
        <dbReference type="ARBA" id="ARBA00022679"/>
    </source>
</evidence>
<accession>A0A137PB73</accession>
<dbReference type="SUPFAM" id="SSF53271">
    <property type="entry name" value="PRTase-like"/>
    <property type="match status" value="2"/>
</dbReference>
<dbReference type="PANTHER" id="PTHR10210:SF36">
    <property type="entry name" value="RIBOSE-PHOSPHATE PYROPHOSPHOKINASE 5"/>
    <property type="match status" value="1"/>
</dbReference>
<dbReference type="GO" id="GO:0006015">
    <property type="term" value="P:5-phosphoribose 1-diphosphate biosynthetic process"/>
    <property type="evidence" value="ECO:0007669"/>
    <property type="project" value="EnsemblFungi"/>
</dbReference>
<dbReference type="GO" id="GO:0002189">
    <property type="term" value="C:ribose phosphate diphosphokinase complex"/>
    <property type="evidence" value="ECO:0007669"/>
    <property type="project" value="EnsemblFungi"/>
</dbReference>
<dbReference type="FunFam" id="3.40.50.2020:FF:000005">
    <property type="entry name" value="Ribose-phosphate pyrophosphokinase 1"/>
    <property type="match status" value="1"/>
</dbReference>
<evidence type="ECO:0000259" key="12">
    <source>
        <dbReference type="Pfam" id="PF13793"/>
    </source>
</evidence>
<keyword evidence="6" id="KW-0545">Nucleotide biosynthesis</keyword>
<comment type="similarity">
    <text evidence="2">Belongs to the ribose-phosphate pyrophosphokinase family.</text>
</comment>
<dbReference type="CDD" id="cd06223">
    <property type="entry name" value="PRTases_typeI"/>
    <property type="match status" value="1"/>
</dbReference>
<evidence type="ECO:0000256" key="2">
    <source>
        <dbReference type="ARBA" id="ARBA00006478"/>
    </source>
</evidence>
<keyword evidence="4" id="KW-0808">Transferase</keyword>
<dbReference type="GO" id="GO:0000287">
    <property type="term" value="F:magnesium ion binding"/>
    <property type="evidence" value="ECO:0007669"/>
    <property type="project" value="InterPro"/>
</dbReference>
<evidence type="ECO:0000256" key="9">
    <source>
        <dbReference type="ARBA" id="ARBA00022840"/>
    </source>
</evidence>
<name>A0A137PB73_CONC2</name>
<dbReference type="Gene3D" id="3.40.50.2020">
    <property type="match status" value="3"/>
</dbReference>
<dbReference type="EMBL" id="KQ964457">
    <property type="protein sequence ID" value="KXN72255.1"/>
    <property type="molecule type" value="Genomic_DNA"/>
</dbReference>
<sequence length="466" mass="50446">MGNRDLAILGGSSHPEFVQQICEHLGVQQIPVELGKFSNKESKVHIQQSVRGKSVVVIQSGCGSVNDNLVELMIMLAACKTASAKQVIAVLPCFPYSRQPDVPYEKNTSQILRYWTPASAGLNEREDSQLEVELTKKNKKSILYKFSKSVQFSPTSTPTTSGLSSTDDIPPLEAKVQDIKIAPLKEALEPIVAKSTPGVKAGKPKLFMPVSKPSISEIVSHSTYSTPGANDHQAFFSSPMYFPSSAPRNTGYKHWTARAGTLIANLLIESGANRIITMDLHDAQFQGFFDIPVEHLYSEAAILSYIRSEIPNYQNAVIVSPDAGGAKRATSISKKLNLKFAMIHKDGKSKENIQMSLVGNVQGKVAIIIDDIADTCGTLGLAAEVLQQSGASHIHAIVTHGMLTGPAIEVINQSKIDTVAVTNTIPQDEKLKLSSKLKIIDVSTYFAEAIRRVYHGESLAGLLVAP</sequence>
<dbReference type="GO" id="GO:0004749">
    <property type="term" value="F:ribose phosphate diphosphokinase activity"/>
    <property type="evidence" value="ECO:0007669"/>
    <property type="project" value="UniProtKB-EC"/>
</dbReference>
<evidence type="ECO:0000256" key="10">
    <source>
        <dbReference type="ARBA" id="ARBA00022842"/>
    </source>
</evidence>
<dbReference type="SMART" id="SM01400">
    <property type="entry name" value="Pribosyltran_N"/>
    <property type="match status" value="1"/>
</dbReference>
<dbReference type="GO" id="GO:0097268">
    <property type="term" value="C:cytoophidium"/>
    <property type="evidence" value="ECO:0007669"/>
    <property type="project" value="EnsemblFungi"/>
</dbReference>
<keyword evidence="14" id="KW-1185">Reference proteome</keyword>
<dbReference type="OrthoDB" id="413572at2759"/>
<evidence type="ECO:0000256" key="8">
    <source>
        <dbReference type="ARBA" id="ARBA00022777"/>
    </source>
</evidence>
<dbReference type="InterPro" id="IPR029099">
    <property type="entry name" value="Pribosyltran_N"/>
</dbReference>
<dbReference type="Proteomes" id="UP000070444">
    <property type="component" value="Unassembled WGS sequence"/>
</dbReference>
<dbReference type="GO" id="GO:0006164">
    <property type="term" value="P:purine nucleotide biosynthetic process"/>
    <property type="evidence" value="ECO:0007669"/>
    <property type="project" value="TreeGrafter"/>
</dbReference>
<dbReference type="InterPro" id="IPR005946">
    <property type="entry name" value="Rib-P_diPkinase"/>
</dbReference>
<dbReference type="FunFam" id="3.40.50.2020:FF:000014">
    <property type="entry name" value="Ribose-phosphate pyrophosphokinase 1"/>
    <property type="match status" value="1"/>
</dbReference>
<keyword evidence="7" id="KW-0547">Nucleotide-binding</keyword>
<dbReference type="Pfam" id="PF13793">
    <property type="entry name" value="Pribosyltran_N"/>
    <property type="match status" value="1"/>
</dbReference>
<dbReference type="InterPro" id="IPR000836">
    <property type="entry name" value="PRTase_dom"/>
</dbReference>
<keyword evidence="5" id="KW-0479">Metal-binding</keyword>
<keyword evidence="10" id="KW-0460">Magnesium</keyword>
<comment type="catalytic activity">
    <reaction evidence="11">
        <text>D-ribose 5-phosphate + ATP = 5-phospho-alpha-D-ribose 1-diphosphate + AMP + H(+)</text>
        <dbReference type="Rhea" id="RHEA:15609"/>
        <dbReference type="ChEBI" id="CHEBI:15378"/>
        <dbReference type="ChEBI" id="CHEBI:30616"/>
        <dbReference type="ChEBI" id="CHEBI:58017"/>
        <dbReference type="ChEBI" id="CHEBI:78346"/>
        <dbReference type="ChEBI" id="CHEBI:456215"/>
        <dbReference type="EC" id="2.7.6.1"/>
    </reaction>
</comment>
<comment type="subcellular location">
    <subcellularLocation>
        <location evidence="1">Cytoplasm</location>
    </subcellularLocation>
</comment>
<dbReference type="NCBIfam" id="TIGR01251">
    <property type="entry name" value="ribP_PPkin"/>
    <property type="match status" value="1"/>
</dbReference>
<dbReference type="PANTHER" id="PTHR10210">
    <property type="entry name" value="RIBOSE-PHOSPHATE DIPHOSPHOKINASE FAMILY MEMBER"/>
    <property type="match status" value="1"/>
</dbReference>
<evidence type="ECO:0000313" key="13">
    <source>
        <dbReference type="EMBL" id="KXN72255.1"/>
    </source>
</evidence>
<evidence type="ECO:0000256" key="3">
    <source>
        <dbReference type="ARBA" id="ARBA00013247"/>
    </source>
</evidence>
<feature type="domain" description="Ribose-phosphate pyrophosphokinase N-terminal" evidence="12">
    <location>
        <begin position="7"/>
        <end position="100"/>
    </location>
</feature>
<dbReference type="GO" id="GO:0016301">
    <property type="term" value="F:kinase activity"/>
    <property type="evidence" value="ECO:0007669"/>
    <property type="project" value="UniProtKB-KW"/>
</dbReference>
<proteinExistence type="inferred from homology"/>
<evidence type="ECO:0000256" key="7">
    <source>
        <dbReference type="ARBA" id="ARBA00022741"/>
    </source>
</evidence>
<dbReference type="STRING" id="796925.A0A137PB73"/>
<reference evidence="13 14" key="1">
    <citation type="journal article" date="2015" name="Genome Biol. Evol.">
        <title>Phylogenomic analyses indicate that early fungi evolved digesting cell walls of algal ancestors of land plants.</title>
        <authorList>
            <person name="Chang Y."/>
            <person name="Wang S."/>
            <person name="Sekimoto S."/>
            <person name="Aerts A.L."/>
            <person name="Choi C."/>
            <person name="Clum A."/>
            <person name="LaButti K.M."/>
            <person name="Lindquist E.A."/>
            <person name="Yee Ngan C."/>
            <person name="Ohm R.A."/>
            <person name="Salamov A.A."/>
            <person name="Grigoriev I.V."/>
            <person name="Spatafora J.W."/>
            <person name="Berbee M.L."/>
        </authorList>
    </citation>
    <scope>NUCLEOTIDE SEQUENCE [LARGE SCALE GENOMIC DNA]</scope>
    <source>
        <strain evidence="13 14">NRRL 28638</strain>
    </source>
</reference>
<dbReference type="GO" id="GO:0005737">
    <property type="term" value="C:cytoplasm"/>
    <property type="evidence" value="ECO:0007669"/>
    <property type="project" value="UniProtKB-SubCell"/>
</dbReference>
<dbReference type="Pfam" id="PF14572">
    <property type="entry name" value="Pribosyl_synth"/>
    <property type="match status" value="1"/>
</dbReference>
<protein>
    <recommendedName>
        <fullName evidence="3">ribose-phosphate diphosphokinase</fullName>
        <ecNumber evidence="3">2.7.6.1</ecNumber>
    </recommendedName>
</protein>
<keyword evidence="8 13" id="KW-0418">Kinase</keyword>
<evidence type="ECO:0000256" key="11">
    <source>
        <dbReference type="ARBA" id="ARBA00049535"/>
    </source>
</evidence>
<dbReference type="GO" id="GO:0005524">
    <property type="term" value="F:ATP binding"/>
    <property type="evidence" value="ECO:0007669"/>
    <property type="project" value="UniProtKB-KW"/>
</dbReference>
<dbReference type="InterPro" id="IPR029057">
    <property type="entry name" value="PRTase-like"/>
</dbReference>